<feature type="region of interest" description="Disordered" evidence="1">
    <location>
        <begin position="62"/>
        <end position="87"/>
    </location>
</feature>
<dbReference type="AlphaFoldDB" id="A0A069PQY3"/>
<accession>A0A069PQY3</accession>
<comment type="caution">
    <text evidence="2">The sequence shown here is derived from an EMBL/GenBank/DDBJ whole genome shotgun (WGS) entry which is preliminary data.</text>
</comment>
<dbReference type="NCBIfam" id="NF040718">
    <property type="entry name" value="BcsP_of_Ic"/>
    <property type="match status" value="1"/>
</dbReference>
<evidence type="ECO:0000256" key="1">
    <source>
        <dbReference type="SAM" id="MobiDB-lite"/>
    </source>
</evidence>
<dbReference type="RefSeq" id="WP_063740986.1">
    <property type="nucleotide sequence ID" value="NZ_CADFFX010000004.1"/>
</dbReference>
<keyword evidence="3" id="KW-1185">Reference proteome</keyword>
<sequence>MNTSRDIEKLFEHFGGNAGDYQEIGRENEARSARTRWPLLATLDFTQPAIPAVAQRRDVQLPHARPDPSDSGAGHTFAPTPINRGKPPLFARAHRRTIPPVGKATVPTASRFAEFAASEDATQVQPGAPEPATAVYTPAQALNQPPLRAATSGASLQATFRPATPTEPATPAPAQASLRVALPRVSAAPMNTAPVTQPKPSAPPAREAASAPASILGKLFASPAPHPAYVAVPAPEAPCASLASVFDRLRTTPQTADTAATATPAGNRPAAASGAPPAGRAWAASRVSRS</sequence>
<evidence type="ECO:0000313" key="3">
    <source>
        <dbReference type="Proteomes" id="UP000027466"/>
    </source>
</evidence>
<name>A0A069PQY3_9BURK</name>
<organism evidence="2 3">
    <name type="scientific">Caballeronia glathei</name>
    <dbReference type="NCBI Taxonomy" id="60547"/>
    <lineage>
        <taxon>Bacteria</taxon>
        <taxon>Pseudomonadati</taxon>
        <taxon>Pseudomonadota</taxon>
        <taxon>Betaproteobacteria</taxon>
        <taxon>Burkholderiales</taxon>
        <taxon>Burkholderiaceae</taxon>
        <taxon>Caballeronia</taxon>
    </lineage>
</organism>
<reference evidence="2 3" key="1">
    <citation type="submission" date="2014-03" db="EMBL/GenBank/DDBJ databases">
        <title>Draft Genome Sequences of Four Burkholderia Strains.</title>
        <authorList>
            <person name="Liu X.Y."/>
            <person name="Li C.X."/>
            <person name="Xu J.H."/>
        </authorList>
    </citation>
    <scope>NUCLEOTIDE SEQUENCE [LARGE SCALE GENOMIC DNA]</scope>
    <source>
        <strain evidence="2 3">DSM 50014</strain>
    </source>
</reference>
<dbReference type="Pfam" id="PF10945">
    <property type="entry name" value="CBP_BcsR"/>
    <property type="match status" value="1"/>
</dbReference>
<gene>
    <name evidence="2" type="ORF">BG61_10450</name>
</gene>
<dbReference type="EMBL" id="JFHC01000018">
    <property type="protein sequence ID" value="KDR42274.1"/>
    <property type="molecule type" value="Genomic_DNA"/>
</dbReference>
<evidence type="ECO:0008006" key="4">
    <source>
        <dbReference type="Google" id="ProtNLM"/>
    </source>
</evidence>
<evidence type="ECO:0000313" key="2">
    <source>
        <dbReference type="EMBL" id="KDR42274.1"/>
    </source>
</evidence>
<feature type="region of interest" description="Disordered" evidence="1">
    <location>
        <begin position="190"/>
        <end position="209"/>
    </location>
</feature>
<dbReference type="Proteomes" id="UP000027466">
    <property type="component" value="Unassembled WGS sequence"/>
</dbReference>
<dbReference type="InterPro" id="IPR024487">
    <property type="entry name" value="CBP_BcsR"/>
</dbReference>
<proteinExistence type="predicted"/>
<dbReference type="STRING" id="60547.GCA_000751215_03136"/>
<protein>
    <recommendedName>
        <fullName evidence="4">Cellulose biosynthesis protein BcsR</fullName>
    </recommendedName>
</protein>
<feature type="region of interest" description="Disordered" evidence="1">
    <location>
        <begin position="253"/>
        <end position="290"/>
    </location>
</feature>